<dbReference type="EMBL" id="WHWB01033468">
    <property type="protein sequence ID" value="KAJ7419677.1"/>
    <property type="molecule type" value="Genomic_DNA"/>
</dbReference>
<gene>
    <name evidence="1" type="ORF">WISP_52549</name>
</gene>
<organism evidence="1 2">
    <name type="scientific">Willisornis vidua</name>
    <name type="common">Xingu scale-backed antbird</name>
    <dbReference type="NCBI Taxonomy" id="1566151"/>
    <lineage>
        <taxon>Eukaryota</taxon>
        <taxon>Metazoa</taxon>
        <taxon>Chordata</taxon>
        <taxon>Craniata</taxon>
        <taxon>Vertebrata</taxon>
        <taxon>Euteleostomi</taxon>
        <taxon>Archelosauria</taxon>
        <taxon>Archosauria</taxon>
        <taxon>Dinosauria</taxon>
        <taxon>Saurischia</taxon>
        <taxon>Theropoda</taxon>
        <taxon>Coelurosauria</taxon>
        <taxon>Aves</taxon>
        <taxon>Neognathae</taxon>
        <taxon>Neoaves</taxon>
        <taxon>Telluraves</taxon>
        <taxon>Australaves</taxon>
        <taxon>Passeriformes</taxon>
        <taxon>Thamnophilidae</taxon>
        <taxon>Willisornis</taxon>
    </lineage>
</organism>
<protein>
    <submittedName>
        <fullName evidence="1">Uncharacterized protein</fullName>
    </submittedName>
</protein>
<reference evidence="1" key="1">
    <citation type="submission" date="2019-10" db="EMBL/GenBank/DDBJ databases">
        <authorList>
            <person name="Soares A.E.R."/>
            <person name="Aleixo A."/>
            <person name="Schneider P."/>
            <person name="Miyaki C.Y."/>
            <person name="Schneider M.P."/>
            <person name="Mello C."/>
            <person name="Vasconcelos A.T.R."/>
        </authorList>
    </citation>
    <scope>NUCLEOTIDE SEQUENCE</scope>
    <source>
        <tissue evidence="1">Muscle</tissue>
    </source>
</reference>
<accession>A0ABQ9DDW9</accession>
<dbReference type="Proteomes" id="UP001145742">
    <property type="component" value="Unassembled WGS sequence"/>
</dbReference>
<keyword evidence="2" id="KW-1185">Reference proteome</keyword>
<name>A0ABQ9DDW9_9PASS</name>
<evidence type="ECO:0000313" key="2">
    <source>
        <dbReference type="Proteomes" id="UP001145742"/>
    </source>
</evidence>
<evidence type="ECO:0000313" key="1">
    <source>
        <dbReference type="EMBL" id="KAJ7419677.1"/>
    </source>
</evidence>
<comment type="caution">
    <text evidence="1">The sequence shown here is derived from an EMBL/GenBank/DDBJ whole genome shotgun (WGS) entry which is preliminary data.</text>
</comment>
<sequence length="118" mass="13810">MLSKLHRKDYPAHEEGLRELNLFRQEKRKLQDDLIVACQYLKRAKKKDGEGLFMRACSDRVRVSGSKLKENKFRLDPKKKLFTLGMVRHWNRLTREALDAPSLEVFKARLDGALSNLV</sequence>
<proteinExistence type="predicted"/>